<dbReference type="AlphaFoldDB" id="A0AAD7JHD8"/>
<evidence type="ECO:0000256" key="7">
    <source>
        <dbReference type="ARBA" id="ARBA00022989"/>
    </source>
</evidence>
<sequence length="287" mass="31429">MTKGPMVEEAHNVARTPSPTRSEFNLLNGIKEEKTTKQKIRYYGIVAFLLLTTILFSVFQTKIIHALKPFTDWLAGHKLGPLIPTAILIVLSFPPLMGQEIIAIVAGVAWDFPLACLVVATGTLLGETANYFTFKYACSVRSAKIEAKDLRYGLLAHVVREGGFPVVLAIRYSAIPSHYATAIFSTVGVKFVVFLGAAVLSLPETFVPVYVGYALKPENVDNTTASKVDKVVLVLSIIITIVSYKWILYKMKAATPDYVYSRRKARHGKLAAASTNGPHFIGLPTIV</sequence>
<keyword evidence="9 11" id="KW-0472">Membrane</keyword>
<evidence type="ECO:0000256" key="6">
    <source>
        <dbReference type="ARBA" id="ARBA00022692"/>
    </source>
</evidence>
<evidence type="ECO:0000313" key="13">
    <source>
        <dbReference type="EMBL" id="KAJ7764823.1"/>
    </source>
</evidence>
<name>A0AAD7JHD8_9AGAR</name>
<protein>
    <recommendedName>
        <fullName evidence="4">Golgi apparatus membrane protein TVP38</fullName>
    </recommendedName>
    <alternativeName>
        <fullName evidence="5">Golgi apparatus membrane protein tvp38</fullName>
    </alternativeName>
</protein>
<comment type="caution">
    <text evidence="13">The sequence shown here is derived from an EMBL/GenBank/DDBJ whole genome shotgun (WGS) entry which is preliminary data.</text>
</comment>
<keyword evidence="6 11" id="KW-0812">Transmembrane</keyword>
<feature type="domain" description="VTT" evidence="12">
    <location>
        <begin position="99"/>
        <end position="213"/>
    </location>
</feature>
<evidence type="ECO:0000256" key="9">
    <source>
        <dbReference type="ARBA" id="ARBA00023136"/>
    </source>
</evidence>
<feature type="transmembrane region" description="Helical" evidence="11">
    <location>
        <begin position="79"/>
        <end position="96"/>
    </location>
</feature>
<evidence type="ECO:0000256" key="2">
    <source>
        <dbReference type="ARBA" id="ARBA00004653"/>
    </source>
</evidence>
<evidence type="ECO:0000313" key="14">
    <source>
        <dbReference type="Proteomes" id="UP001215598"/>
    </source>
</evidence>
<evidence type="ECO:0000256" key="1">
    <source>
        <dbReference type="ARBA" id="ARBA00002978"/>
    </source>
</evidence>
<dbReference type="EMBL" id="JARKIB010000027">
    <property type="protein sequence ID" value="KAJ7764823.1"/>
    <property type="molecule type" value="Genomic_DNA"/>
</dbReference>
<feature type="transmembrane region" description="Helical" evidence="11">
    <location>
        <begin position="40"/>
        <end position="59"/>
    </location>
</feature>
<comment type="function">
    <text evidence="1">Golgi membrane protein involved in vesicular trafficking and spindle migration.</text>
</comment>
<dbReference type="PANTHER" id="PTHR47549:SF2">
    <property type="entry name" value="GOLGI APPARATUS MEMBRANE PROTEIN TVP38"/>
    <property type="match status" value="1"/>
</dbReference>
<keyword evidence="8" id="KW-0333">Golgi apparatus</keyword>
<evidence type="ECO:0000256" key="5">
    <source>
        <dbReference type="ARBA" id="ARBA00020673"/>
    </source>
</evidence>
<feature type="transmembrane region" description="Helical" evidence="11">
    <location>
        <begin position="191"/>
        <end position="211"/>
    </location>
</feature>
<feature type="region of interest" description="Disordered" evidence="10">
    <location>
        <begin position="1"/>
        <end position="20"/>
    </location>
</feature>
<evidence type="ECO:0000256" key="3">
    <source>
        <dbReference type="ARBA" id="ARBA00008640"/>
    </source>
</evidence>
<feature type="compositionally biased region" description="Basic and acidic residues" evidence="10">
    <location>
        <begin position="1"/>
        <end position="12"/>
    </location>
</feature>
<comment type="subcellular location">
    <subcellularLocation>
        <location evidence="2">Golgi apparatus membrane</location>
        <topology evidence="2">Multi-pass membrane protein</topology>
    </subcellularLocation>
</comment>
<comment type="similarity">
    <text evidence="3">Belongs to the TVP38/TMEM64 family.</text>
</comment>
<keyword evidence="14" id="KW-1185">Reference proteome</keyword>
<dbReference type="Proteomes" id="UP001215598">
    <property type="component" value="Unassembled WGS sequence"/>
</dbReference>
<evidence type="ECO:0000256" key="10">
    <source>
        <dbReference type="SAM" id="MobiDB-lite"/>
    </source>
</evidence>
<proteinExistence type="inferred from homology"/>
<evidence type="ECO:0000259" key="12">
    <source>
        <dbReference type="Pfam" id="PF09335"/>
    </source>
</evidence>
<dbReference type="PANTHER" id="PTHR47549">
    <property type="entry name" value="GOLGI APPARATUS MEMBRANE PROTEIN TVP38-RELATED"/>
    <property type="match status" value="1"/>
</dbReference>
<evidence type="ECO:0000256" key="8">
    <source>
        <dbReference type="ARBA" id="ARBA00023034"/>
    </source>
</evidence>
<feature type="transmembrane region" description="Helical" evidence="11">
    <location>
        <begin position="231"/>
        <end position="248"/>
    </location>
</feature>
<gene>
    <name evidence="13" type="ORF">B0H16DRAFT_1525846</name>
</gene>
<organism evidence="13 14">
    <name type="scientific">Mycena metata</name>
    <dbReference type="NCBI Taxonomy" id="1033252"/>
    <lineage>
        <taxon>Eukaryota</taxon>
        <taxon>Fungi</taxon>
        <taxon>Dikarya</taxon>
        <taxon>Basidiomycota</taxon>
        <taxon>Agaricomycotina</taxon>
        <taxon>Agaricomycetes</taxon>
        <taxon>Agaricomycetidae</taxon>
        <taxon>Agaricales</taxon>
        <taxon>Marasmiineae</taxon>
        <taxon>Mycenaceae</taxon>
        <taxon>Mycena</taxon>
    </lineage>
</organism>
<dbReference type="Pfam" id="PF09335">
    <property type="entry name" value="VTT_dom"/>
    <property type="match status" value="1"/>
</dbReference>
<dbReference type="InterPro" id="IPR051076">
    <property type="entry name" value="Golgi_membrane_TVP38/TMEM64"/>
</dbReference>
<dbReference type="InterPro" id="IPR032816">
    <property type="entry name" value="VTT_dom"/>
</dbReference>
<evidence type="ECO:0000256" key="11">
    <source>
        <dbReference type="SAM" id="Phobius"/>
    </source>
</evidence>
<feature type="transmembrane region" description="Helical" evidence="11">
    <location>
        <begin position="102"/>
        <end position="125"/>
    </location>
</feature>
<reference evidence="13" key="1">
    <citation type="submission" date="2023-03" db="EMBL/GenBank/DDBJ databases">
        <title>Massive genome expansion in bonnet fungi (Mycena s.s.) driven by repeated elements and novel gene families across ecological guilds.</title>
        <authorList>
            <consortium name="Lawrence Berkeley National Laboratory"/>
            <person name="Harder C.B."/>
            <person name="Miyauchi S."/>
            <person name="Viragh M."/>
            <person name="Kuo A."/>
            <person name="Thoen E."/>
            <person name="Andreopoulos B."/>
            <person name="Lu D."/>
            <person name="Skrede I."/>
            <person name="Drula E."/>
            <person name="Henrissat B."/>
            <person name="Morin E."/>
            <person name="Kohler A."/>
            <person name="Barry K."/>
            <person name="LaButti K."/>
            <person name="Morin E."/>
            <person name="Salamov A."/>
            <person name="Lipzen A."/>
            <person name="Mereny Z."/>
            <person name="Hegedus B."/>
            <person name="Baldrian P."/>
            <person name="Stursova M."/>
            <person name="Weitz H."/>
            <person name="Taylor A."/>
            <person name="Grigoriev I.V."/>
            <person name="Nagy L.G."/>
            <person name="Martin F."/>
            <person name="Kauserud H."/>
        </authorList>
    </citation>
    <scope>NUCLEOTIDE SEQUENCE</scope>
    <source>
        <strain evidence="13">CBHHK182m</strain>
    </source>
</reference>
<evidence type="ECO:0000256" key="4">
    <source>
        <dbReference type="ARBA" id="ARBA00013533"/>
    </source>
</evidence>
<keyword evidence="7 11" id="KW-1133">Transmembrane helix</keyword>
<dbReference type="GO" id="GO:0000139">
    <property type="term" value="C:Golgi membrane"/>
    <property type="evidence" value="ECO:0007669"/>
    <property type="project" value="UniProtKB-SubCell"/>
</dbReference>
<accession>A0AAD7JHD8</accession>